<dbReference type="GO" id="GO:0005886">
    <property type="term" value="C:plasma membrane"/>
    <property type="evidence" value="ECO:0007669"/>
    <property type="project" value="UniProtKB-SubCell"/>
</dbReference>
<dbReference type="AlphaFoldDB" id="D5AQZ6"/>
<dbReference type="SFLD" id="SFLDS00003">
    <property type="entry name" value="Haloacid_Dehalogenase"/>
    <property type="match status" value="1"/>
</dbReference>
<evidence type="ECO:0000256" key="4">
    <source>
        <dbReference type="ARBA" id="ARBA00022967"/>
    </source>
</evidence>
<dbReference type="InterPro" id="IPR044492">
    <property type="entry name" value="P_typ_ATPase_HD_dom"/>
</dbReference>
<dbReference type="Proteomes" id="UP000002361">
    <property type="component" value="Chromosome"/>
</dbReference>
<dbReference type="InterPro" id="IPR036412">
    <property type="entry name" value="HAD-like_sf"/>
</dbReference>
<dbReference type="Gene3D" id="2.70.150.10">
    <property type="entry name" value="Calcium-transporting ATPase, cytoplasmic transduction domain A"/>
    <property type="match status" value="1"/>
</dbReference>
<dbReference type="Pfam" id="PF00122">
    <property type="entry name" value="E1-E2_ATPase"/>
    <property type="match status" value="1"/>
</dbReference>
<dbReference type="PROSITE" id="PS01229">
    <property type="entry name" value="COF_2"/>
    <property type="match status" value="1"/>
</dbReference>
<feature type="domain" description="P-type ATPase A" evidence="10">
    <location>
        <begin position="212"/>
        <end position="309"/>
    </location>
</feature>
<evidence type="ECO:0000256" key="9">
    <source>
        <dbReference type="RuleBase" id="RU362081"/>
    </source>
</evidence>
<accession>D5AQZ6</accession>
<dbReference type="EC" id="7.2.2.12" evidence="7"/>
<organism evidence="11 12">
    <name type="scientific">Rhodobacter capsulatus (strain ATCC BAA-309 / NBRC 16581 / SB1003)</name>
    <dbReference type="NCBI Taxonomy" id="272942"/>
    <lineage>
        <taxon>Bacteria</taxon>
        <taxon>Pseudomonadati</taxon>
        <taxon>Pseudomonadota</taxon>
        <taxon>Alphaproteobacteria</taxon>
        <taxon>Rhodobacterales</taxon>
        <taxon>Rhodobacter group</taxon>
        <taxon>Rhodobacter</taxon>
    </lineage>
</organism>
<dbReference type="SFLD" id="SFLDG00002">
    <property type="entry name" value="C1.7:_P-type_atpase_like"/>
    <property type="match status" value="1"/>
</dbReference>
<dbReference type="InterPro" id="IPR008250">
    <property type="entry name" value="ATPase_P-typ_transduc_dom_A_sf"/>
</dbReference>
<dbReference type="GO" id="GO:0016463">
    <property type="term" value="F:P-type zinc transporter activity"/>
    <property type="evidence" value="ECO:0007669"/>
    <property type="project" value="UniProtKB-EC"/>
</dbReference>
<gene>
    <name evidence="11" type="primary">copA1</name>
    <name evidence="11" type="ordered locus">RCAP_rcc01042</name>
</gene>
<dbReference type="SFLD" id="SFLDF00027">
    <property type="entry name" value="p-type_atpase"/>
    <property type="match status" value="1"/>
</dbReference>
<dbReference type="InterPro" id="IPR001757">
    <property type="entry name" value="P_typ_ATPase"/>
</dbReference>
<evidence type="ECO:0000313" key="12">
    <source>
        <dbReference type="Proteomes" id="UP000002361"/>
    </source>
</evidence>
<dbReference type="InterPro" id="IPR027256">
    <property type="entry name" value="P-typ_ATPase_IB"/>
</dbReference>
<keyword evidence="5" id="KW-1133">Transmembrane helix</keyword>
<evidence type="ECO:0000259" key="10">
    <source>
        <dbReference type="Pfam" id="PF00122"/>
    </source>
</evidence>
<dbReference type="InterPro" id="IPR018303">
    <property type="entry name" value="ATPase_P-typ_P_site"/>
</dbReference>
<dbReference type="SMR" id="D5AQZ6"/>
<dbReference type="InterPro" id="IPR059000">
    <property type="entry name" value="ATPase_P-type_domA"/>
</dbReference>
<evidence type="ECO:0000256" key="6">
    <source>
        <dbReference type="ARBA" id="ARBA00023136"/>
    </source>
</evidence>
<dbReference type="InterPro" id="IPR023299">
    <property type="entry name" value="ATPase_P-typ_cyto_dom_N"/>
</dbReference>
<dbReference type="OrthoDB" id="7762541at2"/>
<evidence type="ECO:0000256" key="7">
    <source>
        <dbReference type="ARBA" id="ARBA00039097"/>
    </source>
</evidence>
<keyword evidence="4" id="KW-1278">Translocase</keyword>
<evidence type="ECO:0000256" key="1">
    <source>
        <dbReference type="ARBA" id="ARBA00004370"/>
    </source>
</evidence>
<dbReference type="SUPFAM" id="SSF81653">
    <property type="entry name" value="Calcium ATPase, transduction domain A"/>
    <property type="match status" value="1"/>
</dbReference>
<dbReference type="Gene3D" id="3.40.1110.10">
    <property type="entry name" value="Calcium-transporting ATPase, cytoplasmic domain N"/>
    <property type="match status" value="1"/>
</dbReference>
<reference evidence="11 12" key="2">
    <citation type="journal article" date="2010" name="J. Bacteriol.">
        <title>Complete genome sequence of the photosynthetic purple nonsulfur bacterium Rhodobacter capsulatus SB 1003.</title>
        <authorList>
            <person name="Strnad H."/>
            <person name="Lapidus A."/>
            <person name="Paces J."/>
            <person name="Ulbrich P."/>
            <person name="Vlcek C."/>
            <person name="Paces V."/>
            <person name="Haselkorn R."/>
        </authorList>
    </citation>
    <scope>NUCLEOTIDE SEQUENCE [LARGE SCALE GENOMIC DNA]</scope>
    <source>
        <strain evidence="12">ATCC BAA-309 / NBRC 16581 / SB1003</strain>
    </source>
</reference>
<dbReference type="GO" id="GO:0016887">
    <property type="term" value="F:ATP hydrolysis activity"/>
    <property type="evidence" value="ECO:0007669"/>
    <property type="project" value="InterPro"/>
</dbReference>
<dbReference type="GeneID" id="31489968"/>
<keyword evidence="6" id="KW-0472">Membrane</keyword>
<dbReference type="GO" id="GO:0005524">
    <property type="term" value="F:ATP binding"/>
    <property type="evidence" value="ECO:0007669"/>
    <property type="project" value="UniProtKB-UniRule"/>
</dbReference>
<dbReference type="PRINTS" id="PR00119">
    <property type="entry name" value="CATATPASE"/>
</dbReference>
<dbReference type="GO" id="GO:0046872">
    <property type="term" value="F:metal ion binding"/>
    <property type="evidence" value="ECO:0007669"/>
    <property type="project" value="UniProtKB-KW"/>
</dbReference>
<dbReference type="InterPro" id="IPR051014">
    <property type="entry name" value="Cation_Transport_ATPase_IB"/>
</dbReference>
<keyword evidence="9" id="KW-1003">Cell membrane</keyword>
<evidence type="ECO:0000256" key="5">
    <source>
        <dbReference type="ARBA" id="ARBA00022989"/>
    </source>
</evidence>
<dbReference type="KEGG" id="rcp:RCAP_rcc01042"/>
<dbReference type="Pfam" id="PF00702">
    <property type="entry name" value="Hydrolase"/>
    <property type="match status" value="1"/>
</dbReference>
<comment type="subcellular location">
    <subcellularLocation>
        <location evidence="9">Cell membrane</location>
    </subcellularLocation>
    <subcellularLocation>
        <location evidence="1">Membrane</location>
    </subcellularLocation>
</comment>
<dbReference type="RefSeq" id="WP_013066781.1">
    <property type="nucleotide sequence ID" value="NC_014034.1"/>
</dbReference>
<evidence type="ECO:0000256" key="8">
    <source>
        <dbReference type="ARBA" id="ARBA00047308"/>
    </source>
</evidence>
<keyword evidence="3" id="KW-0812">Transmembrane</keyword>
<keyword evidence="9" id="KW-0547">Nucleotide-binding</keyword>
<dbReference type="HOGENOM" id="CLU_001771_6_3_5"/>
<dbReference type="PANTHER" id="PTHR48085:SF5">
    <property type="entry name" value="CADMIUM_ZINC-TRANSPORTING ATPASE HMA4-RELATED"/>
    <property type="match status" value="1"/>
</dbReference>
<evidence type="ECO:0000256" key="2">
    <source>
        <dbReference type="ARBA" id="ARBA00006024"/>
    </source>
</evidence>
<keyword evidence="12" id="KW-1185">Reference proteome</keyword>
<keyword evidence="11" id="KW-0378">Hydrolase</keyword>
<keyword evidence="9" id="KW-0479">Metal-binding</keyword>
<name>D5AQZ6_RHOCB</name>
<dbReference type="NCBIfam" id="TIGR01525">
    <property type="entry name" value="ATPase-IB_hvy"/>
    <property type="match status" value="1"/>
</dbReference>
<keyword evidence="9" id="KW-0067">ATP-binding</keyword>
<reference key="1">
    <citation type="submission" date="2008-12" db="EMBL/GenBank/DDBJ databases">
        <title>Complete genome sequence of Rhodobacter capsulatus SB1003.</title>
        <authorList>
            <person name="Strnad H."/>
            <person name="Lapidus A."/>
            <person name="Vlcek C."/>
            <person name="Ulbrich P."/>
            <person name="Paces J."/>
            <person name="Maltsev N."/>
            <person name="Kumar V."/>
            <person name="Kogan Y."/>
            <person name="Milgram A."/>
            <person name="Rebrekov D."/>
            <person name="Mazur M."/>
            <person name="Cox R."/>
            <person name="Kyrpides N."/>
            <person name="Kolar M."/>
            <person name="Sachova J."/>
            <person name="Ridl J."/>
            <person name="Ivanova N."/>
            <person name="Kapatral V."/>
            <person name="Los T."/>
            <person name="Lykidis A."/>
            <person name="Mikhailova N."/>
            <person name="Reznik G."/>
            <person name="Vasieva O."/>
            <person name="Fonstein M."/>
            <person name="Paces V."/>
            <person name="Haselkorn R."/>
        </authorList>
    </citation>
    <scope>NUCLEOTIDE SEQUENCE</scope>
    <source>
        <strain>SB1003</strain>
    </source>
</reference>
<dbReference type="SUPFAM" id="SSF56784">
    <property type="entry name" value="HAD-like"/>
    <property type="match status" value="1"/>
</dbReference>
<comment type="similarity">
    <text evidence="2 9">Belongs to the cation transport ATPase (P-type) (TC 3.A.3) family. Type IB subfamily.</text>
</comment>
<dbReference type="eggNOG" id="COG2217">
    <property type="taxonomic scope" value="Bacteria"/>
</dbReference>
<dbReference type="PROSITE" id="PS00154">
    <property type="entry name" value="ATPASE_E1_E2"/>
    <property type="match status" value="1"/>
</dbReference>
<sequence length="713" mass="73645">MRLDLSLTGGPSALSAPAGAFPLRIAHEAPGRLRLKLPWLARPDLDSETLARTVRQIRGVRSVRLNPAAASVIVTHDGTAATRARLLDGIGRLDPDQLRRPAPGGAAGGPSAAPILGRLTLLAALPVLPRPVGRALVLWAIAPRVLGGLDALVTRGVSVEVLDALAVSLGVARGSFGTALTTDMMMEAGEYLEETTMRQSGALLQGLLMPNPATARIERAGAVLDLPFEQVAQGDIVVVQTGEAVPVDGLVIAGAAQVNEASITGESLAVTKEPGAQAIAGSTLESGLLRIRAEQVGAETTTARIAALIRGALEERSETEKLAGAQANRQVWMTLGLGAATLAVTRDLRRLSSVFLVDYACPIKLSAPVAVRATMSAAVARGILIKGGPSIEKLSAADTFVFDKTGTLTEGTLELCDVLPLGSQPGAELLALAAALETSAHHPIARAIRAAARAGGLTPPATGDVGVEVGQGLRARVAGAEVLIGARHFMAREGVDFSAHAAQIEALAEAGKMTLYMALDGRPAALFGLRDRLRADARATASRLRRAGVKHLVMLTGDRRARATALGRALGFDAVHAELRPEDKAEILARLKAEGRQIAFVGDGINDAPALASAGVGIAMAQGADIARAAADITLSEDRISAVADARETCDRAMAIIRTNTTLALAINTGLFVAASSGRLSPVAASLMHNGSTFALLLHALAQAGFPERPVRP</sequence>
<dbReference type="EMBL" id="CP001312">
    <property type="protein sequence ID" value="ADE84802.1"/>
    <property type="molecule type" value="Genomic_DNA"/>
</dbReference>
<evidence type="ECO:0000313" key="11">
    <source>
        <dbReference type="EMBL" id="ADE84802.1"/>
    </source>
</evidence>
<dbReference type="NCBIfam" id="TIGR01494">
    <property type="entry name" value="ATPase_P-type"/>
    <property type="match status" value="1"/>
</dbReference>
<dbReference type="Gene3D" id="3.40.50.1000">
    <property type="entry name" value="HAD superfamily/HAD-like"/>
    <property type="match status" value="1"/>
</dbReference>
<evidence type="ECO:0000256" key="3">
    <source>
        <dbReference type="ARBA" id="ARBA00022692"/>
    </source>
</evidence>
<protein>
    <recommendedName>
        <fullName evidence="7">P-type Zn(2+) transporter</fullName>
        <ecNumber evidence="7">7.2.2.12</ecNumber>
    </recommendedName>
</protein>
<dbReference type="InterPro" id="IPR023214">
    <property type="entry name" value="HAD_sf"/>
</dbReference>
<proteinExistence type="inferred from homology"/>
<dbReference type="PANTHER" id="PTHR48085">
    <property type="entry name" value="CADMIUM/ZINC-TRANSPORTING ATPASE HMA2-RELATED"/>
    <property type="match status" value="1"/>
</dbReference>
<dbReference type="STRING" id="272942.RCAP_rcc01042"/>
<comment type="catalytic activity">
    <reaction evidence="8">
        <text>Zn(2+)(in) + ATP + H2O = Zn(2+)(out) + ADP + phosphate + H(+)</text>
        <dbReference type="Rhea" id="RHEA:20621"/>
        <dbReference type="ChEBI" id="CHEBI:15377"/>
        <dbReference type="ChEBI" id="CHEBI:15378"/>
        <dbReference type="ChEBI" id="CHEBI:29105"/>
        <dbReference type="ChEBI" id="CHEBI:30616"/>
        <dbReference type="ChEBI" id="CHEBI:43474"/>
        <dbReference type="ChEBI" id="CHEBI:456216"/>
        <dbReference type="EC" id="7.2.2.12"/>
    </reaction>
</comment>